<dbReference type="PANTHER" id="PTHR43316">
    <property type="entry name" value="HYDROLASE, HALOACID DELAHOGENASE-RELATED"/>
    <property type="match status" value="1"/>
</dbReference>
<keyword evidence="2 3" id="KW-0378">Hydrolase</keyword>
<dbReference type="NCBIfam" id="TIGR01428">
    <property type="entry name" value="HAD_type_II"/>
    <property type="match status" value="1"/>
</dbReference>
<dbReference type="InterPro" id="IPR006328">
    <property type="entry name" value="2-HAD"/>
</dbReference>
<dbReference type="EC" id="3.8.1.2" evidence="3"/>
<evidence type="ECO:0000256" key="1">
    <source>
        <dbReference type="ARBA" id="ARBA00008106"/>
    </source>
</evidence>
<comment type="function">
    <text evidence="3">Catalyzes the hydrolytic dehalogenation of small (S)-2-haloalkanoic acids to yield the corresponding (R)-2-hydroxyalkanoic acids.</text>
</comment>
<dbReference type="AlphaFoldDB" id="A0A1A8XPR6"/>
<dbReference type="GO" id="GO:0018784">
    <property type="term" value="F:(S)-2-haloacid dehalogenase activity"/>
    <property type="evidence" value="ECO:0007669"/>
    <property type="project" value="UniProtKB-UniRule"/>
</dbReference>
<organism evidence="4 5">
    <name type="scientific">Candidatus Propionivibrio aalborgensis</name>
    <dbReference type="NCBI Taxonomy" id="1860101"/>
    <lineage>
        <taxon>Bacteria</taxon>
        <taxon>Pseudomonadati</taxon>
        <taxon>Pseudomonadota</taxon>
        <taxon>Betaproteobacteria</taxon>
        <taxon>Rhodocyclales</taxon>
        <taxon>Rhodocyclaceae</taxon>
        <taxon>Propionivibrio</taxon>
    </lineage>
</organism>
<dbReference type="SFLD" id="SFLDG01135">
    <property type="entry name" value="C1.5.6:_HAD__Beta-PGM__Phospha"/>
    <property type="match status" value="1"/>
</dbReference>
<dbReference type="RefSeq" id="WP_186410326.1">
    <property type="nucleotide sequence ID" value="NZ_FLQY01000079.1"/>
</dbReference>
<dbReference type="CDD" id="cd02588">
    <property type="entry name" value="HAD_L2-DEX"/>
    <property type="match status" value="1"/>
</dbReference>
<dbReference type="PRINTS" id="PR00413">
    <property type="entry name" value="HADHALOGNASE"/>
</dbReference>
<dbReference type="NCBIfam" id="TIGR01509">
    <property type="entry name" value="HAD-SF-IA-v3"/>
    <property type="match status" value="1"/>
</dbReference>
<sequence>MKPVKLNGIRACVFDAYGTLFDVSSASRSAQDALGDRWQALSDIWRSKQLQYTWLRGLGGRHADFWQVTGDALDFALETLKINDPALRDRLMDLYLGLSAYPEVPQVLRRLKDGGMRLAILSNGTPRMLQSAVSNAGLEGLFDAVFSVEEVGVYKPHPSVYRLAVERLGVEAEQVCFLSSNGWDAYSAKAFGLHVLWCNRFAQVPERIPSQPDAEISDLGVLPEFVID</sequence>
<dbReference type="Proteomes" id="UP000199600">
    <property type="component" value="Unassembled WGS sequence"/>
</dbReference>
<dbReference type="NCBIfam" id="TIGR01493">
    <property type="entry name" value="HAD-SF-IA-v2"/>
    <property type="match status" value="1"/>
</dbReference>
<accession>A0A1A8XPR6</accession>
<dbReference type="PANTHER" id="PTHR43316:SF3">
    <property type="entry name" value="HALOACID DEHALOGENASE, TYPE II (AFU_ORTHOLOGUE AFUA_2G07750)-RELATED"/>
    <property type="match status" value="1"/>
</dbReference>
<evidence type="ECO:0000256" key="3">
    <source>
        <dbReference type="RuleBase" id="RU368077"/>
    </source>
</evidence>
<dbReference type="SUPFAM" id="SSF56784">
    <property type="entry name" value="HAD-like"/>
    <property type="match status" value="1"/>
</dbReference>
<dbReference type="Gene3D" id="3.40.50.1000">
    <property type="entry name" value="HAD superfamily/HAD-like"/>
    <property type="match status" value="1"/>
</dbReference>
<dbReference type="SFLD" id="SFLDG01129">
    <property type="entry name" value="C1.5:_HAD__Beta-PGM__Phosphata"/>
    <property type="match status" value="1"/>
</dbReference>
<dbReference type="InterPro" id="IPR051540">
    <property type="entry name" value="S-2-haloacid_dehalogenase"/>
</dbReference>
<gene>
    <name evidence="4" type="primary">hdl IVa</name>
    <name evidence="4" type="ORF">PROAA_170023</name>
</gene>
<comment type="similarity">
    <text evidence="1 3">Belongs to the HAD-like hydrolase superfamily. S-2-haloalkanoic acid dehalogenase family.</text>
</comment>
<comment type="catalytic activity">
    <reaction evidence="3">
        <text>an (S)-2-haloacid + H2O = a (2R)-2-hydroxycarboxylate + a halide anion + H(+)</text>
        <dbReference type="Rhea" id="RHEA:11192"/>
        <dbReference type="ChEBI" id="CHEBI:15377"/>
        <dbReference type="ChEBI" id="CHEBI:15378"/>
        <dbReference type="ChEBI" id="CHEBI:16042"/>
        <dbReference type="ChEBI" id="CHEBI:58314"/>
        <dbReference type="ChEBI" id="CHEBI:137405"/>
        <dbReference type="EC" id="3.8.1.2"/>
    </reaction>
</comment>
<name>A0A1A8XPR6_9RHOO</name>
<proteinExistence type="inferred from homology"/>
<evidence type="ECO:0000313" key="4">
    <source>
        <dbReference type="EMBL" id="SBT05928.1"/>
    </source>
</evidence>
<reference evidence="4 5" key="1">
    <citation type="submission" date="2016-06" db="EMBL/GenBank/DDBJ databases">
        <authorList>
            <person name="Kjaerup R.B."/>
            <person name="Dalgaard T.S."/>
            <person name="Juul-Madsen H.R."/>
        </authorList>
    </citation>
    <scope>NUCLEOTIDE SEQUENCE [LARGE SCALE GENOMIC DNA]</scope>
    <source>
        <strain evidence="4">2</strain>
    </source>
</reference>
<dbReference type="EMBL" id="FLQY01000079">
    <property type="protein sequence ID" value="SBT05928.1"/>
    <property type="molecule type" value="Genomic_DNA"/>
</dbReference>
<dbReference type="Gene3D" id="1.10.150.240">
    <property type="entry name" value="Putative phosphatase, domain 2"/>
    <property type="match status" value="1"/>
</dbReference>
<keyword evidence="5" id="KW-1185">Reference proteome</keyword>
<dbReference type="InterPro" id="IPR023198">
    <property type="entry name" value="PGP-like_dom2"/>
</dbReference>
<dbReference type="InterPro" id="IPR036412">
    <property type="entry name" value="HAD-like_sf"/>
</dbReference>
<dbReference type="Pfam" id="PF00702">
    <property type="entry name" value="Hydrolase"/>
    <property type="match status" value="1"/>
</dbReference>
<dbReference type="SFLD" id="SFLDF00045">
    <property type="entry name" value="2-haloacid_dehalogenase"/>
    <property type="match status" value="1"/>
</dbReference>
<evidence type="ECO:0000313" key="5">
    <source>
        <dbReference type="Proteomes" id="UP000199600"/>
    </source>
</evidence>
<dbReference type="InterPro" id="IPR023214">
    <property type="entry name" value="HAD_sf"/>
</dbReference>
<evidence type="ECO:0000256" key="2">
    <source>
        <dbReference type="ARBA" id="ARBA00022801"/>
    </source>
</evidence>
<dbReference type="InterPro" id="IPR006439">
    <property type="entry name" value="HAD-SF_hydro_IA"/>
</dbReference>
<protein>
    <recommendedName>
        <fullName evidence="3">(S)-2-haloacid dehalogenase</fullName>
        <ecNumber evidence="3">3.8.1.2</ecNumber>
    </recommendedName>
    <alternativeName>
        <fullName evidence="3">2-haloalkanoic acid dehalogenase</fullName>
    </alternativeName>
    <alternativeName>
        <fullName evidence="3">Halocarboxylic acid halidohydrolase</fullName>
    </alternativeName>
    <alternativeName>
        <fullName evidence="3">L-2-haloacid dehalogenase</fullName>
    </alternativeName>
</protein>
<dbReference type="SFLD" id="SFLDS00003">
    <property type="entry name" value="Haloacid_Dehalogenase"/>
    <property type="match status" value="1"/>
</dbReference>